<dbReference type="AlphaFoldDB" id="A0A1V4H2H8"/>
<name>A0A1V4H2H8_MORLA</name>
<organism evidence="1 2">
    <name type="scientific">Moraxella lacunata</name>
    <dbReference type="NCBI Taxonomy" id="477"/>
    <lineage>
        <taxon>Bacteria</taxon>
        <taxon>Pseudomonadati</taxon>
        <taxon>Pseudomonadota</taxon>
        <taxon>Gammaproteobacteria</taxon>
        <taxon>Moraxellales</taxon>
        <taxon>Moraxellaceae</taxon>
        <taxon>Moraxella</taxon>
    </lineage>
</organism>
<proteinExistence type="predicted"/>
<evidence type="ECO:0000313" key="2">
    <source>
        <dbReference type="Proteomes" id="UP000191025"/>
    </source>
</evidence>
<dbReference type="Proteomes" id="UP000191025">
    <property type="component" value="Unassembled WGS sequence"/>
</dbReference>
<comment type="caution">
    <text evidence="1">The sequence shown here is derived from an EMBL/GenBank/DDBJ whole genome shotgun (WGS) entry which is preliminary data.</text>
</comment>
<evidence type="ECO:0000313" key="1">
    <source>
        <dbReference type="EMBL" id="OPH38900.1"/>
    </source>
</evidence>
<dbReference type="EMBL" id="MXAN01000009">
    <property type="protein sequence ID" value="OPH38900.1"/>
    <property type="molecule type" value="Genomic_DNA"/>
</dbReference>
<accession>A0A1V4H2H8</accession>
<protein>
    <submittedName>
        <fullName evidence="1">Uncharacterized protein</fullName>
    </submittedName>
</protein>
<sequence>MYQLQTNERTEIFHISSILITCEKYHQKSAFVFFKSKLKWYQTYFDENVLFIELIERDIDNHLSDFNEIKQMEIMWHKTQDLFLKYQFNLLMFLGEDCKVNFKIKDGYFYLFNDE</sequence>
<gene>
    <name evidence="1" type="ORF">B5J94_01810</name>
</gene>
<dbReference type="RefSeq" id="WP_062498495.1">
    <property type="nucleotide sequence ID" value="NZ_MXAN01000009.1"/>
</dbReference>
<reference evidence="2" key="1">
    <citation type="submission" date="2017-03" db="EMBL/GenBank/DDBJ databases">
        <title>Draft genome sequence of Moraxella equi CCUG 4950T type strain.</title>
        <authorList>
            <person name="Salva-Serra F."/>
            <person name="Engstrom-Jakobsson H."/>
            <person name="Thorell K."/>
            <person name="Jaen-Luchoro D."/>
            <person name="Gonzales-Siles L."/>
            <person name="Karlsson R."/>
            <person name="Yazdan S."/>
            <person name="Boulund F."/>
            <person name="Johnning A."/>
            <person name="Engstrand L."/>
            <person name="Kristiansson E."/>
            <person name="Moore E."/>
        </authorList>
    </citation>
    <scope>NUCLEOTIDE SEQUENCE [LARGE SCALE GENOMIC DNA]</scope>
    <source>
        <strain evidence="2">CCUG 4441</strain>
    </source>
</reference>